<comment type="caution">
    <text evidence="1">The sequence shown here is derived from an EMBL/GenBank/DDBJ whole genome shotgun (WGS) entry which is preliminary data.</text>
</comment>
<evidence type="ECO:0000313" key="1">
    <source>
        <dbReference type="EMBL" id="MBB1124824.1"/>
    </source>
</evidence>
<accession>A0A839H5H6</accession>
<keyword evidence="2" id="KW-1185">Reference proteome</keyword>
<evidence type="ECO:0000313" key="2">
    <source>
        <dbReference type="Proteomes" id="UP000548632"/>
    </source>
</evidence>
<proteinExistence type="predicted"/>
<dbReference type="RefSeq" id="WP_182581931.1">
    <property type="nucleotide sequence ID" value="NZ_JABVCQ010000002.1"/>
</dbReference>
<name>A0A839H5H6_9GAMM</name>
<protein>
    <submittedName>
        <fullName evidence="1">Uncharacterized protein</fullName>
    </submittedName>
</protein>
<reference evidence="1 2" key="1">
    <citation type="journal article" date="2020" name="Arch. Microbiol.">
        <title>The genome sequence of the giant phototrophic gammaproteobacterium Thiospirillum jenense gives insight into its physiological properties and phylogenetic relationships.</title>
        <authorList>
            <person name="Imhoff J.F."/>
            <person name="Meyer T.E."/>
            <person name="Kyndt J.A."/>
        </authorList>
    </citation>
    <scope>NUCLEOTIDE SEQUENCE [LARGE SCALE GENOMIC DNA]</scope>
    <source>
        <strain evidence="1 2">DSM 216</strain>
    </source>
</reference>
<organism evidence="1 2">
    <name type="scientific">Thiospirillum jenense</name>
    <dbReference type="NCBI Taxonomy" id="1653858"/>
    <lineage>
        <taxon>Bacteria</taxon>
        <taxon>Pseudomonadati</taxon>
        <taxon>Pseudomonadota</taxon>
        <taxon>Gammaproteobacteria</taxon>
        <taxon>Chromatiales</taxon>
        <taxon>Chromatiaceae</taxon>
        <taxon>Thiospirillum</taxon>
    </lineage>
</organism>
<dbReference type="Proteomes" id="UP000548632">
    <property type="component" value="Unassembled WGS sequence"/>
</dbReference>
<gene>
    <name evidence="1" type="ORF">HUK38_01085</name>
</gene>
<dbReference type="EMBL" id="JABVCQ010000002">
    <property type="protein sequence ID" value="MBB1124824.1"/>
    <property type="molecule type" value="Genomic_DNA"/>
</dbReference>
<dbReference type="AlphaFoldDB" id="A0A839H5H6"/>
<sequence length="180" mass="18843">MPESRYDVVFAGQLVAGADAATVRMALQTQFKLTDALLDRLFSGQRVAVKRGLELPAAQRYCELFAHAGAVLELVAMPAVVSPPAPVAAVPVPPSPVMPAPLVSSAPPPASFTLAPVGSTLEELTDGAAPRNPNTSHLSLVAGEAWTLEDCAPPPLAQPLPDIDSLMLEPLAPRAIRRDE</sequence>